<dbReference type="InterPro" id="IPR003673">
    <property type="entry name" value="CoA-Trfase_fam_III"/>
</dbReference>
<evidence type="ECO:0000313" key="1">
    <source>
        <dbReference type="EMBL" id="SDD14320.1"/>
    </source>
</evidence>
<dbReference type="EMBL" id="FMYQ01000015">
    <property type="protein sequence ID" value="SDD14320.1"/>
    <property type="molecule type" value="Genomic_DNA"/>
</dbReference>
<name>A0A1G6SBN8_9BURK</name>
<dbReference type="Proteomes" id="UP000198908">
    <property type="component" value="Unassembled WGS sequence"/>
</dbReference>
<protein>
    <submittedName>
        <fullName evidence="1">Alpha-methylacyl-CoA racemase</fullName>
    </submittedName>
</protein>
<reference evidence="2" key="1">
    <citation type="submission" date="2016-09" db="EMBL/GenBank/DDBJ databases">
        <authorList>
            <person name="Varghese N."/>
            <person name="Submissions S."/>
        </authorList>
    </citation>
    <scope>NUCLEOTIDE SEQUENCE [LARGE SCALE GENOMIC DNA]</scope>
    <source>
        <strain evidence="2">TNe-862</strain>
    </source>
</reference>
<evidence type="ECO:0000313" key="2">
    <source>
        <dbReference type="Proteomes" id="UP000198908"/>
    </source>
</evidence>
<dbReference type="STRING" id="416944.SAMN05421548_11515"/>
<dbReference type="InterPro" id="IPR023606">
    <property type="entry name" value="CoA-Trfase_III_dom_1_sf"/>
</dbReference>
<gene>
    <name evidence="1" type="ORF">SAMN05421548_11515</name>
</gene>
<sequence length="367" mass="38175">MKPPLAGIRVVEFEGLGPCPLTGLMLADMGAQVEVIARPVRGAVNERFGSAHDDPLRRGKTALTLDLKQKVGVEAALARIAGADALIEGNRPGVMERLGLGPADCAARNPRLVYGRMTGWGQHGPLAQAAGHDLNYVALTGLLSLSARNGEPPRVPPTVVGDASGALGLAFGVVCAILEARTSGRGRVVDAAIVDVLAMLGTIAQWIRASGQLDGAQPSPFHDSPFYDSYACADGRYITIGALEPQFYALLLDKLGLADVDPAGQYDTATWPRLKQRFAALFASRPRSHWCALLEGSDACFAPVLTLDEAAAHPHNVARGIYSVARGGAIQAAGAPRFLPLQPEEAAASAGLAASGKTAASHRGDGT</sequence>
<dbReference type="InterPro" id="IPR044855">
    <property type="entry name" value="CoA-Trfase_III_dom3_sf"/>
</dbReference>
<dbReference type="Gene3D" id="3.30.1540.10">
    <property type="entry name" value="formyl-coa transferase, domain 3"/>
    <property type="match status" value="1"/>
</dbReference>
<dbReference type="GO" id="GO:0003824">
    <property type="term" value="F:catalytic activity"/>
    <property type="evidence" value="ECO:0007669"/>
    <property type="project" value="InterPro"/>
</dbReference>
<dbReference type="PANTHER" id="PTHR48228:SF5">
    <property type="entry name" value="ALPHA-METHYLACYL-COA RACEMASE"/>
    <property type="match status" value="1"/>
</dbReference>
<keyword evidence="2" id="KW-1185">Reference proteome</keyword>
<dbReference type="Pfam" id="PF02515">
    <property type="entry name" value="CoA_transf_3"/>
    <property type="match status" value="1"/>
</dbReference>
<dbReference type="RefSeq" id="WP_091998603.1">
    <property type="nucleotide sequence ID" value="NZ_FMYQ01000015.1"/>
</dbReference>
<dbReference type="SUPFAM" id="SSF89796">
    <property type="entry name" value="CoA-transferase family III (CaiB/BaiF)"/>
    <property type="match status" value="1"/>
</dbReference>
<accession>A0A1G6SBN8</accession>
<dbReference type="Gene3D" id="3.40.50.10540">
    <property type="entry name" value="Crotonobetainyl-coa:carnitine coa-transferase, domain 1"/>
    <property type="match status" value="1"/>
</dbReference>
<organism evidence="1 2">
    <name type="scientific">Paraburkholderia lycopersici</name>
    <dbReference type="NCBI Taxonomy" id="416944"/>
    <lineage>
        <taxon>Bacteria</taxon>
        <taxon>Pseudomonadati</taxon>
        <taxon>Pseudomonadota</taxon>
        <taxon>Betaproteobacteria</taxon>
        <taxon>Burkholderiales</taxon>
        <taxon>Burkholderiaceae</taxon>
        <taxon>Paraburkholderia</taxon>
    </lineage>
</organism>
<dbReference type="AlphaFoldDB" id="A0A1G6SBN8"/>
<dbReference type="OrthoDB" id="5294844at2"/>
<dbReference type="InterPro" id="IPR050509">
    <property type="entry name" value="CoA-transferase_III"/>
</dbReference>
<dbReference type="PANTHER" id="PTHR48228">
    <property type="entry name" value="SUCCINYL-COA--D-CITRAMALATE COA-TRANSFERASE"/>
    <property type="match status" value="1"/>
</dbReference>
<proteinExistence type="predicted"/>